<evidence type="ECO:0000256" key="5">
    <source>
        <dbReference type="ARBA" id="ARBA00023242"/>
    </source>
</evidence>
<dbReference type="CDD" id="cd22851">
    <property type="entry name" value="SMN_N"/>
    <property type="match status" value="1"/>
</dbReference>
<dbReference type="AlphaFoldDB" id="A0A1X6NHI6"/>
<dbReference type="InterPro" id="IPR040424">
    <property type="entry name" value="Smn1"/>
</dbReference>
<dbReference type="RefSeq" id="XP_024344881.1">
    <property type="nucleotide sequence ID" value="XM_024482540.1"/>
</dbReference>
<gene>
    <name evidence="8" type="ORF">POSPLADRAFT_1072696</name>
</gene>
<dbReference type="GeneID" id="36327489"/>
<dbReference type="PANTHER" id="PTHR39267:SF1">
    <property type="entry name" value="SURVIVAL MOTOR NEURON PROTEIN"/>
    <property type="match status" value="1"/>
</dbReference>
<keyword evidence="5" id="KW-0539">Nucleus</keyword>
<evidence type="ECO:0000313" key="8">
    <source>
        <dbReference type="EMBL" id="OSX68087.1"/>
    </source>
</evidence>
<feature type="compositionally biased region" description="Acidic residues" evidence="6">
    <location>
        <begin position="74"/>
        <end position="84"/>
    </location>
</feature>
<comment type="subcellular location">
    <subcellularLocation>
        <location evidence="1">Nucleus</location>
    </subcellularLocation>
</comment>
<name>A0A1X6NHI6_9APHY</name>
<proteinExistence type="inferred from homology"/>
<dbReference type="CDD" id="cd22852">
    <property type="entry name" value="SMN_C"/>
    <property type="match status" value="1"/>
</dbReference>
<dbReference type="GO" id="GO:0006397">
    <property type="term" value="P:mRNA processing"/>
    <property type="evidence" value="ECO:0007669"/>
    <property type="project" value="UniProtKB-KW"/>
</dbReference>
<feature type="domain" description="Survival Motor Neuron Gemin2-binding" evidence="7">
    <location>
        <begin position="91"/>
        <end position="115"/>
    </location>
</feature>
<feature type="region of interest" description="Disordered" evidence="6">
    <location>
        <begin position="1"/>
        <end position="92"/>
    </location>
</feature>
<dbReference type="Pfam" id="PF20636">
    <property type="entry name" value="SMN_G2-BD"/>
    <property type="match status" value="1"/>
</dbReference>
<dbReference type="OrthoDB" id="197400at2759"/>
<dbReference type="GO" id="GO:0005634">
    <property type="term" value="C:nucleus"/>
    <property type="evidence" value="ECO:0007669"/>
    <property type="project" value="UniProtKB-SubCell"/>
</dbReference>
<organism evidence="8 9">
    <name type="scientific">Postia placenta MAD-698-R-SB12</name>
    <dbReference type="NCBI Taxonomy" id="670580"/>
    <lineage>
        <taxon>Eukaryota</taxon>
        <taxon>Fungi</taxon>
        <taxon>Dikarya</taxon>
        <taxon>Basidiomycota</taxon>
        <taxon>Agaricomycotina</taxon>
        <taxon>Agaricomycetes</taxon>
        <taxon>Polyporales</taxon>
        <taxon>Adustoporiaceae</taxon>
        <taxon>Rhodonia</taxon>
    </lineage>
</organism>
<comment type="similarity">
    <text evidence="2">Belongs to the SMN family.</text>
</comment>
<feature type="compositionally biased region" description="Acidic residues" evidence="6">
    <location>
        <begin position="267"/>
        <end position="277"/>
    </location>
</feature>
<evidence type="ECO:0000256" key="6">
    <source>
        <dbReference type="SAM" id="MobiDB-lite"/>
    </source>
</evidence>
<evidence type="ECO:0000256" key="4">
    <source>
        <dbReference type="ARBA" id="ARBA00023187"/>
    </source>
</evidence>
<keyword evidence="4" id="KW-0508">mRNA splicing</keyword>
<protein>
    <recommendedName>
        <fullName evidence="7">Survival Motor Neuron Gemin2-binding domain-containing protein</fullName>
    </recommendedName>
</protein>
<evidence type="ECO:0000256" key="1">
    <source>
        <dbReference type="ARBA" id="ARBA00004123"/>
    </source>
</evidence>
<dbReference type="InterPro" id="IPR047313">
    <property type="entry name" value="SMN_C"/>
</dbReference>
<dbReference type="InterPro" id="IPR049481">
    <property type="entry name" value="SMN_G2-BD"/>
</dbReference>
<dbReference type="EMBL" id="KZ110591">
    <property type="protein sequence ID" value="OSX68087.1"/>
    <property type="molecule type" value="Genomic_DNA"/>
</dbReference>
<dbReference type="GO" id="GO:0008380">
    <property type="term" value="P:RNA splicing"/>
    <property type="evidence" value="ECO:0007669"/>
    <property type="project" value="UniProtKB-KW"/>
</dbReference>
<sequence length="277" mass="30262">MRPVISYDDITPTQPGTAFQVGPQAPSGHPPLAKKRRTNQRPANGRQQYSQHWDDPGNQAQRMPYDEGVGMAGDDLEDGEEGEESRELTHEEIWDDSVLVNAWDSAMAEYKAFHGSDGKWKEEPVTKSPLWYNVPPSENKTKAKGKAKASTSTSTPAYGAQNYQADAESEADSGPIDFETFVPSHDPSLAAAMSAVPGASALWESPGSFVSQDEAFSRALSAMYWGGYYTAIYHYHRNLGAGTSVGEETGEPDREGNEAQGERQGDEADEELLPTQR</sequence>
<feature type="region of interest" description="Disordered" evidence="6">
    <location>
        <begin position="131"/>
        <end position="159"/>
    </location>
</feature>
<evidence type="ECO:0000256" key="3">
    <source>
        <dbReference type="ARBA" id="ARBA00022664"/>
    </source>
</evidence>
<evidence type="ECO:0000256" key="2">
    <source>
        <dbReference type="ARBA" id="ARBA00005371"/>
    </source>
</evidence>
<dbReference type="Proteomes" id="UP000194127">
    <property type="component" value="Unassembled WGS sequence"/>
</dbReference>
<evidence type="ECO:0000259" key="7">
    <source>
        <dbReference type="Pfam" id="PF20636"/>
    </source>
</evidence>
<feature type="compositionally biased region" description="Basic and acidic residues" evidence="6">
    <location>
        <begin position="251"/>
        <end position="266"/>
    </location>
</feature>
<accession>A0A1X6NHI6</accession>
<reference evidence="8 9" key="1">
    <citation type="submission" date="2017-04" db="EMBL/GenBank/DDBJ databases">
        <title>Genome Sequence of the Model Brown-Rot Fungus Postia placenta SB12.</title>
        <authorList>
            <consortium name="DOE Joint Genome Institute"/>
            <person name="Gaskell J."/>
            <person name="Kersten P."/>
            <person name="Larrondo L.F."/>
            <person name="Canessa P."/>
            <person name="Martinez D."/>
            <person name="Hibbett D."/>
            <person name="Schmoll M."/>
            <person name="Kubicek C.P."/>
            <person name="Martinez A.T."/>
            <person name="Yadav J."/>
            <person name="Master E."/>
            <person name="Magnuson J.K."/>
            <person name="James T."/>
            <person name="Yaver D."/>
            <person name="Berka R."/>
            <person name="Labutti K."/>
            <person name="Lipzen A."/>
            <person name="Aerts A."/>
            <person name="Barry K."/>
            <person name="Henrissat B."/>
            <person name="Blanchette R."/>
            <person name="Grigoriev I."/>
            <person name="Cullen D."/>
        </authorList>
    </citation>
    <scope>NUCLEOTIDE SEQUENCE [LARGE SCALE GENOMIC DNA]</scope>
    <source>
        <strain evidence="8 9">MAD-698-R-SB12</strain>
    </source>
</reference>
<keyword evidence="3" id="KW-0507">mRNA processing</keyword>
<dbReference type="STRING" id="670580.A0A1X6NHI6"/>
<dbReference type="PANTHER" id="PTHR39267">
    <property type="entry name" value="SURVIVAL MOTOR NEURON-LIKE PROTEIN 1"/>
    <property type="match status" value="1"/>
</dbReference>
<keyword evidence="9" id="KW-1185">Reference proteome</keyword>
<evidence type="ECO:0000313" key="9">
    <source>
        <dbReference type="Proteomes" id="UP000194127"/>
    </source>
</evidence>
<feature type="compositionally biased region" description="Polar residues" evidence="6">
    <location>
        <begin position="40"/>
        <end position="51"/>
    </location>
</feature>
<feature type="region of interest" description="Disordered" evidence="6">
    <location>
        <begin position="241"/>
        <end position="277"/>
    </location>
</feature>